<dbReference type="SUPFAM" id="SSF51161">
    <property type="entry name" value="Trimeric LpxA-like enzymes"/>
    <property type="match status" value="2"/>
</dbReference>
<dbReference type="GO" id="GO:0016746">
    <property type="term" value="F:acyltransferase activity"/>
    <property type="evidence" value="ECO:0007669"/>
    <property type="project" value="UniProtKB-KW"/>
</dbReference>
<gene>
    <name evidence="4" type="ORF">FG385_26670</name>
</gene>
<dbReference type="Gene3D" id="2.160.10.10">
    <property type="entry name" value="Hexapeptide repeat proteins"/>
    <property type="match status" value="1"/>
</dbReference>
<evidence type="ECO:0000256" key="1">
    <source>
        <dbReference type="ARBA" id="ARBA00022679"/>
    </source>
</evidence>
<keyword evidence="4" id="KW-0012">Acyltransferase</keyword>
<dbReference type="AlphaFoldDB" id="A0A5C4LV36"/>
<dbReference type="EMBL" id="VDFW01000030">
    <property type="protein sequence ID" value="TNC21873.1"/>
    <property type="molecule type" value="Genomic_DNA"/>
</dbReference>
<reference evidence="4 5" key="1">
    <citation type="submission" date="2019-06" db="EMBL/GenBank/DDBJ databases">
        <title>Amycolatopsis alkalitolerans sp. nov., isolated from Gastrodia elata Blume.</title>
        <authorList>
            <person name="Narsing Rao M.P."/>
            <person name="Li W.J."/>
        </authorList>
    </citation>
    <scope>NUCLEOTIDE SEQUENCE [LARGE SCALE GENOMIC DNA]</scope>
    <source>
        <strain evidence="4 5">SYSUP0005</strain>
    </source>
</reference>
<dbReference type="Pfam" id="PF00132">
    <property type="entry name" value="Hexapep"/>
    <property type="match status" value="1"/>
</dbReference>
<keyword evidence="1 4" id="KW-0808">Transferase</keyword>
<accession>A0A5C4LV36</accession>
<dbReference type="InterPro" id="IPR001451">
    <property type="entry name" value="Hexapep"/>
</dbReference>
<keyword evidence="3" id="KW-0732">Signal</keyword>
<dbReference type="Proteomes" id="UP000305546">
    <property type="component" value="Unassembled WGS sequence"/>
</dbReference>
<feature type="chain" id="PRO_5038689915" evidence="3">
    <location>
        <begin position="19"/>
        <end position="189"/>
    </location>
</feature>
<proteinExistence type="predicted"/>
<dbReference type="InterPro" id="IPR011004">
    <property type="entry name" value="Trimer_LpxA-like_sf"/>
</dbReference>
<dbReference type="PANTHER" id="PTHR43300:SF11">
    <property type="entry name" value="ACETYLTRANSFERASE RV3034C-RELATED"/>
    <property type="match status" value="1"/>
</dbReference>
<dbReference type="PROSITE" id="PS00101">
    <property type="entry name" value="HEXAPEP_TRANSFERASES"/>
    <property type="match status" value="1"/>
</dbReference>
<protein>
    <submittedName>
        <fullName evidence="4">Acyltransferase</fullName>
    </submittedName>
</protein>
<feature type="signal peptide" evidence="3">
    <location>
        <begin position="1"/>
        <end position="18"/>
    </location>
</feature>
<dbReference type="InterPro" id="IPR050179">
    <property type="entry name" value="Trans_hexapeptide_repeat"/>
</dbReference>
<evidence type="ECO:0000313" key="5">
    <source>
        <dbReference type="Proteomes" id="UP000305546"/>
    </source>
</evidence>
<sequence length="189" mass="19157">MRKLIRHLRRAAFLAASAARVRYCRLAFPNVTITGSTIGPGCEIHAGEGARIVLDGVVIGRGCQLIAGPGACLHIAAESVGPHSVVVARERIEIGDGALLAEMVVVRDADHDRTGGLPLRAGRHRTASVHIGPDVWLGARATVLSGVRIGAGATVGAGAVVTRDVAAGTTVAGVPASPVRTTSLTGGSS</sequence>
<keyword evidence="5" id="KW-1185">Reference proteome</keyword>
<organism evidence="4 5">
    <name type="scientific">Amycolatopsis alkalitolerans</name>
    <dbReference type="NCBI Taxonomy" id="2547244"/>
    <lineage>
        <taxon>Bacteria</taxon>
        <taxon>Bacillati</taxon>
        <taxon>Actinomycetota</taxon>
        <taxon>Actinomycetes</taxon>
        <taxon>Pseudonocardiales</taxon>
        <taxon>Pseudonocardiaceae</taxon>
        <taxon>Amycolatopsis</taxon>
    </lineage>
</organism>
<evidence type="ECO:0000256" key="3">
    <source>
        <dbReference type="SAM" id="SignalP"/>
    </source>
</evidence>
<evidence type="ECO:0000256" key="2">
    <source>
        <dbReference type="ARBA" id="ARBA00022737"/>
    </source>
</evidence>
<evidence type="ECO:0000313" key="4">
    <source>
        <dbReference type="EMBL" id="TNC21873.1"/>
    </source>
</evidence>
<dbReference type="RefSeq" id="WP_139099543.1">
    <property type="nucleotide sequence ID" value="NZ_VDFW01000030.1"/>
</dbReference>
<dbReference type="InterPro" id="IPR018357">
    <property type="entry name" value="Hexapep_transf_CS"/>
</dbReference>
<dbReference type="OrthoDB" id="2643438at2"/>
<dbReference type="PANTHER" id="PTHR43300">
    <property type="entry name" value="ACETYLTRANSFERASE"/>
    <property type="match status" value="1"/>
</dbReference>
<name>A0A5C4LV36_9PSEU</name>
<comment type="caution">
    <text evidence="4">The sequence shown here is derived from an EMBL/GenBank/DDBJ whole genome shotgun (WGS) entry which is preliminary data.</text>
</comment>
<keyword evidence="2" id="KW-0677">Repeat</keyword>